<gene>
    <name evidence="8" type="ORF">DES32_1313</name>
</gene>
<dbReference type="AlphaFoldDB" id="A0A3D9Z8S8"/>
<evidence type="ECO:0000313" key="8">
    <source>
        <dbReference type="EMBL" id="REF87686.1"/>
    </source>
</evidence>
<proteinExistence type="predicted"/>
<comment type="catalytic activity">
    <reaction evidence="6">
        <text>biotin + L-lysyl-[protein] + ATP = N(6)-biotinyl-L-lysyl-[protein] + AMP + diphosphate + H(+)</text>
        <dbReference type="Rhea" id="RHEA:11756"/>
        <dbReference type="Rhea" id="RHEA-COMP:9752"/>
        <dbReference type="Rhea" id="RHEA-COMP:10505"/>
        <dbReference type="ChEBI" id="CHEBI:15378"/>
        <dbReference type="ChEBI" id="CHEBI:29969"/>
        <dbReference type="ChEBI" id="CHEBI:30616"/>
        <dbReference type="ChEBI" id="CHEBI:33019"/>
        <dbReference type="ChEBI" id="CHEBI:57586"/>
        <dbReference type="ChEBI" id="CHEBI:83144"/>
        <dbReference type="ChEBI" id="CHEBI:456215"/>
        <dbReference type="EC" id="6.3.4.15"/>
    </reaction>
</comment>
<accession>A0A3D9Z8S8</accession>
<dbReference type="PANTHER" id="PTHR12835:SF5">
    <property type="entry name" value="BIOTIN--PROTEIN LIGASE"/>
    <property type="match status" value="1"/>
</dbReference>
<dbReference type="RefSeq" id="WP_245411199.1">
    <property type="nucleotide sequence ID" value="NZ_CP025086.1"/>
</dbReference>
<evidence type="ECO:0000256" key="1">
    <source>
        <dbReference type="ARBA" id="ARBA00022598"/>
    </source>
</evidence>
<comment type="caution">
    <text evidence="8">The sequence shown here is derived from an EMBL/GenBank/DDBJ whole genome shotgun (WGS) entry which is preliminary data.</text>
</comment>
<evidence type="ECO:0000256" key="6">
    <source>
        <dbReference type="ARBA" id="ARBA00047846"/>
    </source>
</evidence>
<dbReference type="EMBL" id="QUMO01000002">
    <property type="protein sequence ID" value="REF87686.1"/>
    <property type="molecule type" value="Genomic_DNA"/>
</dbReference>
<evidence type="ECO:0000256" key="2">
    <source>
        <dbReference type="ARBA" id="ARBA00022741"/>
    </source>
</evidence>
<dbReference type="NCBIfam" id="TIGR00121">
    <property type="entry name" value="birA_ligase"/>
    <property type="match status" value="1"/>
</dbReference>
<dbReference type="InterPro" id="IPR008988">
    <property type="entry name" value="Transcriptional_repressor_C"/>
</dbReference>
<dbReference type="GO" id="GO:0005737">
    <property type="term" value="C:cytoplasm"/>
    <property type="evidence" value="ECO:0007669"/>
    <property type="project" value="TreeGrafter"/>
</dbReference>
<keyword evidence="4" id="KW-0092">Biotin</keyword>
<sequence length="259" mass="27638">MTLESRAQGFALAETAIAAGFRLRAFETIGSTNDAALDLAAGGASANRTWIVARAQTKGRGRHGRQWQSPPGNLYASLLLIDEVTPRAAPQLGFVAGVALAHALRRLSPDGTRIRLKWPNDILLDDAKLAGILAEGRALAQGYAAVIGLGVNCQSCPPDLPYRAAAFIDTGAARHRAEDVFLLLSEEMTNWLGFFQQGFDVIRAEWLRLAAGIGGEIKVTTTARQFAGTFESIDADGRLVLRDAQGVHVIEAGDVILGH</sequence>
<feature type="domain" description="BPL/LPL catalytic" evidence="7">
    <location>
        <begin position="12"/>
        <end position="196"/>
    </location>
</feature>
<evidence type="ECO:0000256" key="5">
    <source>
        <dbReference type="ARBA" id="ARBA00024227"/>
    </source>
</evidence>
<dbReference type="Pfam" id="PF02237">
    <property type="entry name" value="BPL_C"/>
    <property type="match status" value="1"/>
</dbReference>
<keyword evidence="9" id="KW-1185">Reference proteome</keyword>
<keyword evidence="1 8" id="KW-0436">Ligase</keyword>
<dbReference type="PROSITE" id="PS51733">
    <property type="entry name" value="BPL_LPL_CATALYTIC"/>
    <property type="match status" value="1"/>
</dbReference>
<dbReference type="GO" id="GO:0005524">
    <property type="term" value="F:ATP binding"/>
    <property type="evidence" value="ECO:0007669"/>
    <property type="project" value="UniProtKB-KW"/>
</dbReference>
<evidence type="ECO:0000259" key="7">
    <source>
        <dbReference type="PROSITE" id="PS51733"/>
    </source>
</evidence>
<protein>
    <recommendedName>
        <fullName evidence="5">biotin--[biotin carboxyl-carrier protein] ligase</fullName>
        <ecNumber evidence="5">6.3.4.15</ecNumber>
    </recommendedName>
</protein>
<keyword evidence="2" id="KW-0547">Nucleotide-binding</keyword>
<dbReference type="InterPro" id="IPR004408">
    <property type="entry name" value="Biotin_CoA_COase_ligase"/>
</dbReference>
<dbReference type="SUPFAM" id="SSF55681">
    <property type="entry name" value="Class II aaRS and biotin synthetases"/>
    <property type="match status" value="1"/>
</dbReference>
<dbReference type="InterPro" id="IPR003142">
    <property type="entry name" value="BPL_C"/>
</dbReference>
<dbReference type="CDD" id="cd16442">
    <property type="entry name" value="BPL"/>
    <property type="match status" value="1"/>
</dbReference>
<evidence type="ECO:0000256" key="3">
    <source>
        <dbReference type="ARBA" id="ARBA00022840"/>
    </source>
</evidence>
<dbReference type="Gene3D" id="3.30.930.10">
    <property type="entry name" value="Bira Bifunctional Protein, Domain 2"/>
    <property type="match status" value="1"/>
</dbReference>
<dbReference type="Proteomes" id="UP000256900">
    <property type="component" value="Unassembled WGS sequence"/>
</dbReference>
<evidence type="ECO:0000313" key="9">
    <source>
        <dbReference type="Proteomes" id="UP000256900"/>
    </source>
</evidence>
<dbReference type="InterPro" id="IPR004143">
    <property type="entry name" value="BPL_LPL_catalytic"/>
</dbReference>
<organism evidence="8 9">
    <name type="scientific">Methylovirgula ligni</name>
    <dbReference type="NCBI Taxonomy" id="569860"/>
    <lineage>
        <taxon>Bacteria</taxon>
        <taxon>Pseudomonadati</taxon>
        <taxon>Pseudomonadota</taxon>
        <taxon>Alphaproteobacteria</taxon>
        <taxon>Hyphomicrobiales</taxon>
        <taxon>Beijerinckiaceae</taxon>
        <taxon>Methylovirgula</taxon>
    </lineage>
</organism>
<dbReference type="Pfam" id="PF03099">
    <property type="entry name" value="BPL_LplA_LipB"/>
    <property type="match status" value="1"/>
</dbReference>
<reference evidence="8 9" key="1">
    <citation type="submission" date="2018-08" db="EMBL/GenBank/DDBJ databases">
        <title>Genomic Encyclopedia of Type Strains, Phase IV (KMG-IV): sequencing the most valuable type-strain genomes for metagenomic binning, comparative biology and taxonomic classification.</title>
        <authorList>
            <person name="Goeker M."/>
        </authorList>
    </citation>
    <scope>NUCLEOTIDE SEQUENCE [LARGE SCALE GENOMIC DNA]</scope>
    <source>
        <strain evidence="8 9">BW863</strain>
    </source>
</reference>
<evidence type="ECO:0000256" key="4">
    <source>
        <dbReference type="ARBA" id="ARBA00023267"/>
    </source>
</evidence>
<dbReference type="GO" id="GO:0004077">
    <property type="term" value="F:biotin--[biotin carboxyl-carrier protein] ligase activity"/>
    <property type="evidence" value="ECO:0007669"/>
    <property type="project" value="UniProtKB-EC"/>
</dbReference>
<keyword evidence="3" id="KW-0067">ATP-binding</keyword>
<dbReference type="SUPFAM" id="SSF50037">
    <property type="entry name" value="C-terminal domain of transcriptional repressors"/>
    <property type="match status" value="1"/>
</dbReference>
<dbReference type="PANTHER" id="PTHR12835">
    <property type="entry name" value="BIOTIN PROTEIN LIGASE"/>
    <property type="match status" value="1"/>
</dbReference>
<name>A0A3D9Z8S8_9HYPH</name>
<dbReference type="InterPro" id="IPR045864">
    <property type="entry name" value="aa-tRNA-synth_II/BPL/LPL"/>
</dbReference>
<dbReference type="Gene3D" id="2.30.30.100">
    <property type="match status" value="1"/>
</dbReference>
<dbReference type="EC" id="6.3.4.15" evidence="5"/>